<comment type="caution">
    <text evidence="2">The sequence shown here is derived from an EMBL/GenBank/DDBJ whole genome shotgun (WGS) entry which is preliminary data.</text>
</comment>
<protein>
    <recommendedName>
        <fullName evidence="4">Asp23/Gls24 family envelope stress response protein</fullName>
    </recommendedName>
</protein>
<dbReference type="Pfam" id="PF03780">
    <property type="entry name" value="Asp23"/>
    <property type="match status" value="1"/>
</dbReference>
<sequence length="102" mass="11871">MKVAVRLKKRSDVASLTLITITMMCLHEHEEIVLPDTSIDILFERNECCTIFLKMTMKYGADILNVCERLQKHIKEEIETMTNFTVDHVNITVQNVVYRKNA</sequence>
<accession>A0A7V9YYA4</accession>
<proteinExistence type="inferred from homology"/>
<reference evidence="2 3" key="1">
    <citation type="submission" date="2020-07" db="EMBL/GenBank/DDBJ databases">
        <title>Genomic Encyclopedia of Type Strains, Phase IV (KMG-IV): sequencing the most valuable type-strain genomes for metagenomic binning, comparative biology and taxonomic classification.</title>
        <authorList>
            <person name="Goeker M."/>
        </authorList>
    </citation>
    <scope>NUCLEOTIDE SEQUENCE [LARGE SCALE GENOMIC DNA]</scope>
    <source>
        <strain evidence="2 3">DSM 25220</strain>
    </source>
</reference>
<keyword evidence="3" id="KW-1185">Reference proteome</keyword>
<evidence type="ECO:0000256" key="1">
    <source>
        <dbReference type="ARBA" id="ARBA00005721"/>
    </source>
</evidence>
<comment type="similarity">
    <text evidence="1">Belongs to the asp23 family.</text>
</comment>
<dbReference type="Proteomes" id="UP000580891">
    <property type="component" value="Unassembled WGS sequence"/>
</dbReference>
<dbReference type="AlphaFoldDB" id="A0A7V9YYA4"/>
<evidence type="ECO:0000313" key="2">
    <source>
        <dbReference type="EMBL" id="MBA2870678.1"/>
    </source>
</evidence>
<gene>
    <name evidence="2" type="ORF">HNQ85_000948</name>
</gene>
<dbReference type="EMBL" id="JACDUU010000002">
    <property type="protein sequence ID" value="MBA2870678.1"/>
    <property type="molecule type" value="Genomic_DNA"/>
</dbReference>
<dbReference type="InterPro" id="IPR005531">
    <property type="entry name" value="Asp23"/>
</dbReference>
<organism evidence="2 3">
    <name type="scientific">[Anoxybacillus] calidus</name>
    <dbReference type="NCBI Taxonomy" id="575178"/>
    <lineage>
        <taxon>Bacteria</taxon>
        <taxon>Bacillati</taxon>
        <taxon>Bacillota</taxon>
        <taxon>Bacilli</taxon>
        <taxon>Bacillales</taxon>
        <taxon>Anoxybacillaceae</taxon>
        <taxon>Paranoxybacillus</taxon>
    </lineage>
</organism>
<evidence type="ECO:0000313" key="3">
    <source>
        <dbReference type="Proteomes" id="UP000580891"/>
    </source>
</evidence>
<name>A0A7V9YYA4_9BACL</name>
<evidence type="ECO:0008006" key="4">
    <source>
        <dbReference type="Google" id="ProtNLM"/>
    </source>
</evidence>